<dbReference type="Proteomes" id="UP000019487">
    <property type="component" value="Unassembled WGS sequence"/>
</dbReference>
<feature type="compositionally biased region" description="Acidic residues" evidence="1">
    <location>
        <begin position="373"/>
        <end position="382"/>
    </location>
</feature>
<reference evidence="2 3" key="1">
    <citation type="journal article" date="2014" name="Genome Announc.">
        <title>Draft genome sequence of Sclerotinia borealis, a psychrophilic plant pathogenic fungus.</title>
        <authorList>
            <person name="Mardanov A.V."/>
            <person name="Beletsky A.V."/>
            <person name="Kadnikov V.V."/>
            <person name="Ignatov A.N."/>
            <person name="Ravin N.V."/>
        </authorList>
    </citation>
    <scope>NUCLEOTIDE SEQUENCE [LARGE SCALE GENOMIC DNA]</scope>
    <source>
        <strain evidence="3">F-4157</strain>
    </source>
</reference>
<feature type="region of interest" description="Disordered" evidence="1">
    <location>
        <begin position="88"/>
        <end position="159"/>
    </location>
</feature>
<name>W9CKX1_SCLBF</name>
<evidence type="ECO:0000313" key="2">
    <source>
        <dbReference type="EMBL" id="ESZ95170.1"/>
    </source>
</evidence>
<protein>
    <submittedName>
        <fullName evidence="2">Uncharacterized protein</fullName>
    </submittedName>
</protein>
<evidence type="ECO:0000313" key="3">
    <source>
        <dbReference type="Proteomes" id="UP000019487"/>
    </source>
</evidence>
<gene>
    <name evidence="2" type="ORF">SBOR_4434</name>
</gene>
<dbReference type="OrthoDB" id="5244495at2759"/>
<evidence type="ECO:0000256" key="1">
    <source>
        <dbReference type="SAM" id="MobiDB-lite"/>
    </source>
</evidence>
<feature type="region of interest" description="Disordered" evidence="1">
    <location>
        <begin position="264"/>
        <end position="294"/>
    </location>
</feature>
<sequence length="382" mass="43618">MGGKFWSAEEQHYFVHVVMRKSRFNGLNGTYDPSIGMSWADLAVMMQGAMKERGIFRREYTGNMLYEHWHQTVKKDWGEVRLKIAIASARGHSGSTGREPRSRARKANKRRSRATPPPSLPPQMSNRRSNFPTGPQNNAISGPYSTELPRYTSNHPQMGDYSVPESSFTGFQSPNTAPGRYFGPSMTSGPPSSGLYNPYGASDTPYLTHAEGAALYHQESLPEDPEQRQIRHFPCERQLRRDSIAPAAFNQALNRPQRQHIIIREPTPEDDGSSLFVQQSEHESRRRGPAPRPRMELDAAHTMTMFREQEMHSLHGTPVARHQGSTEARRGLMYQYPYEHQSYAFQGPRLAPIITPHNKPRLRQNQGRNWVQLDEDEDNEEH</sequence>
<accession>W9CKX1</accession>
<feature type="region of interest" description="Disordered" evidence="1">
    <location>
        <begin position="357"/>
        <end position="382"/>
    </location>
</feature>
<dbReference type="STRING" id="1432307.W9CKX1"/>
<feature type="compositionally biased region" description="Basic residues" evidence="1">
    <location>
        <begin position="103"/>
        <end position="113"/>
    </location>
</feature>
<comment type="caution">
    <text evidence="2">The sequence shown here is derived from an EMBL/GenBank/DDBJ whole genome shotgun (WGS) entry which is preliminary data.</text>
</comment>
<dbReference type="HOGENOM" id="CLU_723925_0_0_1"/>
<organism evidence="2 3">
    <name type="scientific">Sclerotinia borealis (strain F-4128)</name>
    <dbReference type="NCBI Taxonomy" id="1432307"/>
    <lineage>
        <taxon>Eukaryota</taxon>
        <taxon>Fungi</taxon>
        <taxon>Dikarya</taxon>
        <taxon>Ascomycota</taxon>
        <taxon>Pezizomycotina</taxon>
        <taxon>Leotiomycetes</taxon>
        <taxon>Helotiales</taxon>
        <taxon>Sclerotiniaceae</taxon>
        <taxon>Sclerotinia</taxon>
    </lineage>
</organism>
<feature type="compositionally biased region" description="Polar residues" evidence="1">
    <location>
        <begin position="122"/>
        <end position="144"/>
    </location>
</feature>
<proteinExistence type="predicted"/>
<dbReference type="AlphaFoldDB" id="W9CKX1"/>
<keyword evidence="3" id="KW-1185">Reference proteome</keyword>
<dbReference type="EMBL" id="AYSA01000204">
    <property type="protein sequence ID" value="ESZ95170.1"/>
    <property type="molecule type" value="Genomic_DNA"/>
</dbReference>